<gene>
    <name evidence="11" type="primary">trxA</name>
    <name evidence="11" type="ORF">D7294_30170</name>
</gene>
<evidence type="ECO:0000256" key="9">
    <source>
        <dbReference type="PIRSR" id="PIRSR000077-4"/>
    </source>
</evidence>
<organism evidence="11 12">
    <name type="scientific">Streptomyces hoynatensis</name>
    <dbReference type="NCBI Taxonomy" id="1141874"/>
    <lineage>
        <taxon>Bacteria</taxon>
        <taxon>Bacillati</taxon>
        <taxon>Actinomycetota</taxon>
        <taxon>Actinomycetes</taxon>
        <taxon>Kitasatosporales</taxon>
        <taxon>Streptomycetaceae</taxon>
        <taxon>Streptomyces</taxon>
    </lineage>
</organism>
<feature type="site" description="Deprotonates C-terminal active site Cys" evidence="8">
    <location>
        <position position="27"/>
    </location>
</feature>
<evidence type="ECO:0000256" key="7">
    <source>
        <dbReference type="PIRNR" id="PIRNR000077"/>
    </source>
</evidence>
<dbReference type="CDD" id="cd02947">
    <property type="entry name" value="TRX_family"/>
    <property type="match status" value="1"/>
</dbReference>
<accession>A0A3A9YG31</accession>
<feature type="domain" description="Thioredoxin" evidence="10">
    <location>
        <begin position="1"/>
        <end position="109"/>
    </location>
</feature>
<dbReference type="PROSITE" id="PS00194">
    <property type="entry name" value="THIOREDOXIN_1"/>
    <property type="match status" value="1"/>
</dbReference>
<keyword evidence="12" id="KW-1185">Reference proteome</keyword>
<proteinExistence type="inferred from homology"/>
<dbReference type="Proteomes" id="UP000272474">
    <property type="component" value="Unassembled WGS sequence"/>
</dbReference>
<dbReference type="AlphaFoldDB" id="A0A3A9YG31"/>
<name>A0A3A9YG31_9ACTN</name>
<evidence type="ECO:0000256" key="8">
    <source>
        <dbReference type="PIRSR" id="PIRSR000077-1"/>
    </source>
</evidence>
<feature type="site" description="Contributes to redox potential value" evidence="8">
    <location>
        <position position="34"/>
    </location>
</feature>
<keyword evidence="4 9" id="KW-1015">Disulfide bond</keyword>
<dbReference type="FunFam" id="3.40.30.10:FF:000001">
    <property type="entry name" value="Thioredoxin"/>
    <property type="match status" value="1"/>
</dbReference>
<dbReference type="PIRSF" id="PIRSF000077">
    <property type="entry name" value="Thioredoxin"/>
    <property type="match status" value="1"/>
</dbReference>
<keyword evidence="5 9" id="KW-0676">Redox-active center</keyword>
<protein>
    <recommendedName>
        <fullName evidence="6 7">Thioredoxin</fullName>
    </recommendedName>
</protein>
<dbReference type="Gene3D" id="3.40.30.10">
    <property type="entry name" value="Glutaredoxin"/>
    <property type="match status" value="1"/>
</dbReference>
<evidence type="ECO:0000313" key="11">
    <source>
        <dbReference type="EMBL" id="RKN36038.1"/>
    </source>
</evidence>
<dbReference type="GO" id="GO:0045454">
    <property type="term" value="P:cell redox homeostasis"/>
    <property type="evidence" value="ECO:0007669"/>
    <property type="project" value="TreeGrafter"/>
</dbReference>
<dbReference type="PRINTS" id="PR00421">
    <property type="entry name" value="THIOREDOXIN"/>
</dbReference>
<dbReference type="InterPro" id="IPR013766">
    <property type="entry name" value="Thioredoxin_domain"/>
</dbReference>
<keyword evidence="2" id="KW-0813">Transport</keyword>
<dbReference type="Pfam" id="PF00085">
    <property type="entry name" value="Thioredoxin"/>
    <property type="match status" value="1"/>
</dbReference>
<evidence type="ECO:0000256" key="4">
    <source>
        <dbReference type="ARBA" id="ARBA00023157"/>
    </source>
</evidence>
<dbReference type="GO" id="GO:0015035">
    <property type="term" value="F:protein-disulfide reductase activity"/>
    <property type="evidence" value="ECO:0007669"/>
    <property type="project" value="UniProtKB-UniRule"/>
</dbReference>
<keyword evidence="3" id="KW-0249">Electron transport</keyword>
<dbReference type="PANTHER" id="PTHR45663:SF11">
    <property type="entry name" value="GEO12009P1"/>
    <property type="match status" value="1"/>
</dbReference>
<evidence type="ECO:0000256" key="3">
    <source>
        <dbReference type="ARBA" id="ARBA00022982"/>
    </source>
</evidence>
<reference evidence="11 12" key="1">
    <citation type="journal article" date="2014" name="Int. J. Syst. Evol. Microbiol.">
        <title>Streptomyces hoynatensis sp. nov., isolated from deep marine sediment.</title>
        <authorList>
            <person name="Veyisoglu A."/>
            <person name="Sahin N."/>
        </authorList>
    </citation>
    <scope>NUCLEOTIDE SEQUENCE [LARGE SCALE GENOMIC DNA]</scope>
    <source>
        <strain evidence="11 12">KCTC 29097</strain>
    </source>
</reference>
<dbReference type="InterPro" id="IPR036249">
    <property type="entry name" value="Thioredoxin-like_sf"/>
</dbReference>
<dbReference type="PANTHER" id="PTHR45663">
    <property type="entry name" value="GEO12009P1"/>
    <property type="match status" value="1"/>
</dbReference>
<dbReference type="GO" id="GO:0005829">
    <property type="term" value="C:cytosol"/>
    <property type="evidence" value="ECO:0007669"/>
    <property type="project" value="TreeGrafter"/>
</dbReference>
<sequence>MAGATVTATDADFEEKVLQSDKPVLVDFWAEWCGPCRMVAPALEAIAAEHADKLTVVKLNIDENPTTAARYGIMSIPTMNVYKGGDVVKTIVGAKPKAAIERDLNEFIA</sequence>
<evidence type="ECO:0000256" key="6">
    <source>
        <dbReference type="NCBIfam" id="TIGR01068"/>
    </source>
</evidence>
<dbReference type="PROSITE" id="PS51352">
    <property type="entry name" value="THIOREDOXIN_2"/>
    <property type="match status" value="1"/>
</dbReference>
<dbReference type="EMBL" id="RBAL01000033">
    <property type="protein sequence ID" value="RKN36038.1"/>
    <property type="molecule type" value="Genomic_DNA"/>
</dbReference>
<dbReference type="OrthoDB" id="9790390at2"/>
<evidence type="ECO:0000256" key="1">
    <source>
        <dbReference type="ARBA" id="ARBA00008987"/>
    </source>
</evidence>
<evidence type="ECO:0000259" key="10">
    <source>
        <dbReference type="PROSITE" id="PS51352"/>
    </source>
</evidence>
<evidence type="ECO:0000256" key="5">
    <source>
        <dbReference type="ARBA" id="ARBA00023284"/>
    </source>
</evidence>
<feature type="site" description="Contributes to redox potential value" evidence="8">
    <location>
        <position position="35"/>
    </location>
</feature>
<comment type="caution">
    <text evidence="11">The sequence shown here is derived from an EMBL/GenBank/DDBJ whole genome shotgun (WGS) entry which is preliminary data.</text>
</comment>
<feature type="disulfide bond" description="Redox-active" evidence="9">
    <location>
        <begin position="33"/>
        <end position="36"/>
    </location>
</feature>
<feature type="active site" description="Nucleophile" evidence="8">
    <location>
        <position position="33"/>
    </location>
</feature>
<dbReference type="InterPro" id="IPR005746">
    <property type="entry name" value="Thioredoxin"/>
</dbReference>
<evidence type="ECO:0000313" key="12">
    <source>
        <dbReference type="Proteomes" id="UP000272474"/>
    </source>
</evidence>
<dbReference type="RefSeq" id="WP_120685003.1">
    <property type="nucleotide sequence ID" value="NZ_RBAL01000033.1"/>
</dbReference>
<dbReference type="NCBIfam" id="TIGR01068">
    <property type="entry name" value="thioredoxin"/>
    <property type="match status" value="1"/>
</dbReference>
<feature type="active site" description="Nucleophile" evidence="8">
    <location>
        <position position="36"/>
    </location>
</feature>
<evidence type="ECO:0000256" key="2">
    <source>
        <dbReference type="ARBA" id="ARBA00022448"/>
    </source>
</evidence>
<dbReference type="SUPFAM" id="SSF52833">
    <property type="entry name" value="Thioredoxin-like"/>
    <property type="match status" value="1"/>
</dbReference>
<comment type="similarity">
    <text evidence="1 7">Belongs to the thioredoxin family.</text>
</comment>
<dbReference type="InterPro" id="IPR017937">
    <property type="entry name" value="Thioredoxin_CS"/>
</dbReference>